<comment type="caution">
    <text evidence="2">The sequence shown here is derived from an EMBL/GenBank/DDBJ whole genome shotgun (WGS) entry which is preliminary data.</text>
</comment>
<evidence type="ECO:0000256" key="1">
    <source>
        <dbReference type="SAM" id="Phobius"/>
    </source>
</evidence>
<organism evidence="2 3">
    <name type="scientific">Sinanaerobacter chloroacetimidivorans</name>
    <dbReference type="NCBI Taxonomy" id="2818044"/>
    <lineage>
        <taxon>Bacteria</taxon>
        <taxon>Bacillati</taxon>
        <taxon>Bacillota</taxon>
        <taxon>Clostridia</taxon>
        <taxon>Peptostreptococcales</taxon>
        <taxon>Anaerovoracaceae</taxon>
        <taxon>Sinanaerobacter</taxon>
    </lineage>
</organism>
<evidence type="ECO:0000313" key="2">
    <source>
        <dbReference type="EMBL" id="MBR0597256.1"/>
    </source>
</evidence>
<feature type="transmembrane region" description="Helical" evidence="1">
    <location>
        <begin position="35"/>
        <end position="57"/>
    </location>
</feature>
<dbReference type="AlphaFoldDB" id="A0A8J7W147"/>
<accession>A0A8J7W147</accession>
<name>A0A8J7W147_9FIRM</name>
<feature type="transmembrane region" description="Helical" evidence="1">
    <location>
        <begin position="6"/>
        <end position="23"/>
    </location>
</feature>
<protein>
    <submittedName>
        <fullName evidence="2">Uncharacterized protein</fullName>
    </submittedName>
</protein>
<gene>
    <name evidence="2" type="ORF">KCX82_05190</name>
</gene>
<dbReference type="EMBL" id="JAGSND010000002">
    <property type="protein sequence ID" value="MBR0597256.1"/>
    <property type="molecule type" value="Genomic_DNA"/>
</dbReference>
<keyword evidence="1" id="KW-1133">Transmembrane helix</keyword>
<keyword evidence="1" id="KW-0472">Membrane</keyword>
<proteinExistence type="predicted"/>
<sequence length="58" mass="6313">MEKIVAGIAIVILILNLFFAYQGGKKNRNSKYNRITIIVGLVYGGIVGLGILIGVIFF</sequence>
<keyword evidence="1" id="KW-0812">Transmembrane</keyword>
<dbReference type="Proteomes" id="UP000675664">
    <property type="component" value="Unassembled WGS sequence"/>
</dbReference>
<reference evidence="2" key="2">
    <citation type="submission" date="2021-04" db="EMBL/GenBank/DDBJ databases">
        <authorList>
            <person name="Liu J."/>
        </authorList>
    </citation>
    <scope>NUCLEOTIDE SEQUENCE</scope>
    <source>
        <strain evidence="2">BAD-6</strain>
    </source>
</reference>
<evidence type="ECO:0000313" key="3">
    <source>
        <dbReference type="Proteomes" id="UP000675664"/>
    </source>
</evidence>
<keyword evidence="3" id="KW-1185">Reference proteome</keyword>
<dbReference type="RefSeq" id="WP_227017382.1">
    <property type="nucleotide sequence ID" value="NZ_JAGSND010000002.1"/>
</dbReference>
<reference evidence="2" key="1">
    <citation type="submission" date="2021-04" db="EMBL/GenBank/DDBJ databases">
        <title>Sinoanaerobacter chloroacetimidivorans sp. nov., an obligate anaerobic bacterium isolated from anaerobic sludge.</title>
        <authorList>
            <person name="Bao Y."/>
        </authorList>
    </citation>
    <scope>NUCLEOTIDE SEQUENCE</scope>
    <source>
        <strain evidence="2">BAD-6</strain>
    </source>
</reference>